<sequence>MSADEILNMIEGHIELEGLDISDEAYGHLEKAAELIAEAA</sequence>
<dbReference type="Proteomes" id="UP000683422">
    <property type="component" value="Segment"/>
</dbReference>
<keyword evidence="2" id="KW-1185">Reference proteome</keyword>
<protein>
    <submittedName>
        <fullName evidence="1">Uncharacterized protein</fullName>
    </submittedName>
</protein>
<dbReference type="EMBL" id="MZ028627">
    <property type="protein sequence ID" value="QWS68273.1"/>
    <property type="molecule type" value="Genomic_DNA"/>
</dbReference>
<reference evidence="1" key="1">
    <citation type="submission" date="2021-04" db="EMBL/GenBank/DDBJ databases">
        <authorList>
            <person name="Barnhill K.B."/>
            <person name="Biggs A.M."/>
            <person name="Bland J."/>
            <person name="Choudhary H.M."/>
            <person name="Crogan R.E."/>
            <person name="Finocchiaro A.B."/>
            <person name="Franco V."/>
            <person name="Fuller T.A."/>
            <person name="Hanwacker C.G."/>
            <person name="Howard Z.E."/>
            <person name="Iqbal M."/>
            <person name="Mathew A.M."/>
            <person name="Miller S."/>
            <person name="Padhye S."/>
            <person name="Rainey E."/>
            <person name="Rodriguez A."/>
            <person name="Stewart E."/>
            <person name="Otero L.A."/>
            <person name="Chase M.A."/>
            <person name="Pollenz R.S."/>
            <person name="Garlena R.A."/>
            <person name="Russell D.A."/>
            <person name="Jacobs-Sera D."/>
            <person name="Hatfull G.F."/>
        </authorList>
    </citation>
    <scope>NUCLEOTIDE SEQUENCE</scope>
</reference>
<dbReference type="RefSeq" id="YP_010755897.1">
    <property type="nucleotide sequence ID" value="NC_073474.1"/>
</dbReference>
<proteinExistence type="predicted"/>
<evidence type="ECO:0000313" key="2">
    <source>
        <dbReference type="Proteomes" id="UP000683422"/>
    </source>
</evidence>
<gene>
    <name evidence="1" type="primary">157</name>
    <name evidence="1" type="ORF">SEA_VANLEE_157</name>
</gene>
<dbReference type="KEGG" id="vg:80020570"/>
<organism evidence="1 2">
    <name type="scientific">Gordonia phage VanLee</name>
    <dbReference type="NCBI Taxonomy" id="2845816"/>
    <lineage>
        <taxon>Viruses</taxon>
        <taxon>Duplodnaviria</taxon>
        <taxon>Heunggongvirae</taxon>
        <taxon>Uroviricota</taxon>
        <taxon>Caudoviricetes</taxon>
        <taxon>Kruegerviridae</taxon>
        <taxon>Vanleevirus</taxon>
        <taxon>Vanleevirus vanlee</taxon>
    </lineage>
</organism>
<evidence type="ECO:0000313" key="1">
    <source>
        <dbReference type="EMBL" id="QWS68273.1"/>
    </source>
</evidence>
<dbReference type="GeneID" id="80020570"/>
<accession>A0A8F2D9L4</accession>
<name>A0A8F2D9L4_9CAUD</name>